<dbReference type="Gene3D" id="2.40.160.20">
    <property type="match status" value="1"/>
</dbReference>
<dbReference type="PANTHER" id="PTHR34001">
    <property type="entry name" value="BLL7405 PROTEIN"/>
    <property type="match status" value="1"/>
</dbReference>
<accession>A0A5N7MP46</accession>
<dbReference type="PANTHER" id="PTHR34001:SF3">
    <property type="entry name" value="BLL7405 PROTEIN"/>
    <property type="match status" value="1"/>
</dbReference>
<evidence type="ECO:0000256" key="2">
    <source>
        <dbReference type="ARBA" id="ARBA00022729"/>
    </source>
</evidence>
<comment type="subcellular location">
    <subcellularLocation>
        <location evidence="1">Cell outer membrane</location>
    </subcellularLocation>
</comment>
<name>A0A5N7MP46_9HYPH</name>
<dbReference type="InterPro" id="IPR027385">
    <property type="entry name" value="Beta-barrel_OMP"/>
</dbReference>
<evidence type="ECO:0000256" key="6">
    <source>
        <dbReference type="SAM" id="SignalP"/>
    </source>
</evidence>
<sequence length="292" mass="31113">MVVEPRKTPPKRNLPLMKSVKIFAALALGLAATSAYAADMPFGGPAAPVAPVFVATSSGPWAGFYAGVNLGGAYVHDSDISVNWIGSGMVDPFPAAIDDRKNNGFLGGAQVGYNFQMGGFVAGVEADLQYADIRNRFSGAHSFDRTLPGGTLSQNYDFALQSELEWFGTARVRLGYAVAPQLLVYGTGGLAFGEIKTSGTAVDTFVTTSGGRTVTEVDTYSVRKSKTETGYTLGAGLEYAFNRNLSLKGEYLYLNLPETDTVLVSDDATADTYVAKHKNDLSIFRAGVNYKF</sequence>
<dbReference type="AlphaFoldDB" id="A0A5N7MP46"/>
<evidence type="ECO:0000259" key="7">
    <source>
        <dbReference type="Pfam" id="PF13505"/>
    </source>
</evidence>
<evidence type="ECO:0000313" key="8">
    <source>
        <dbReference type="EMBL" id="MPR28797.1"/>
    </source>
</evidence>
<keyword evidence="2 6" id="KW-0732">Signal</keyword>
<evidence type="ECO:0000313" key="9">
    <source>
        <dbReference type="Proteomes" id="UP000403266"/>
    </source>
</evidence>
<keyword evidence="9" id="KW-1185">Reference proteome</keyword>
<evidence type="ECO:0000256" key="1">
    <source>
        <dbReference type="ARBA" id="ARBA00004442"/>
    </source>
</evidence>
<comment type="caution">
    <text evidence="8">The sequence shown here is derived from an EMBL/GenBank/DDBJ whole genome shotgun (WGS) entry which is preliminary data.</text>
</comment>
<feature type="domain" description="Outer membrane protein beta-barrel" evidence="7">
    <location>
        <begin position="24"/>
        <end position="292"/>
    </location>
</feature>
<comment type="similarity">
    <text evidence="5">Belongs to the Omp25/RopB family.</text>
</comment>
<keyword evidence="4" id="KW-0998">Cell outer membrane</keyword>
<dbReference type="Proteomes" id="UP000403266">
    <property type="component" value="Unassembled WGS sequence"/>
</dbReference>
<feature type="signal peptide" evidence="6">
    <location>
        <begin position="1"/>
        <end position="37"/>
    </location>
</feature>
<organism evidence="8 9">
    <name type="scientific">Microvirga tunisiensis</name>
    <dbReference type="NCBI Taxonomy" id="2108360"/>
    <lineage>
        <taxon>Bacteria</taxon>
        <taxon>Pseudomonadati</taxon>
        <taxon>Pseudomonadota</taxon>
        <taxon>Alphaproteobacteria</taxon>
        <taxon>Hyphomicrobiales</taxon>
        <taxon>Methylobacteriaceae</taxon>
        <taxon>Microvirga</taxon>
    </lineage>
</organism>
<evidence type="ECO:0000256" key="5">
    <source>
        <dbReference type="ARBA" id="ARBA00038306"/>
    </source>
</evidence>
<gene>
    <name evidence="8" type="ORF">FS320_27585</name>
</gene>
<protein>
    <submittedName>
        <fullName evidence="8">Porin family protein</fullName>
    </submittedName>
</protein>
<keyword evidence="3" id="KW-0472">Membrane</keyword>
<dbReference type="SUPFAM" id="SSF56925">
    <property type="entry name" value="OMPA-like"/>
    <property type="match status" value="1"/>
</dbReference>
<proteinExistence type="inferred from homology"/>
<feature type="chain" id="PRO_5030135621" evidence="6">
    <location>
        <begin position="38"/>
        <end position="292"/>
    </location>
</feature>
<dbReference type="GO" id="GO:0009279">
    <property type="term" value="C:cell outer membrane"/>
    <property type="evidence" value="ECO:0007669"/>
    <property type="project" value="UniProtKB-SubCell"/>
</dbReference>
<dbReference type="OrthoDB" id="8455142at2"/>
<dbReference type="EMBL" id="VOSK01000172">
    <property type="protein sequence ID" value="MPR28797.1"/>
    <property type="molecule type" value="Genomic_DNA"/>
</dbReference>
<dbReference type="InterPro" id="IPR051692">
    <property type="entry name" value="OMP-like"/>
</dbReference>
<dbReference type="InterPro" id="IPR011250">
    <property type="entry name" value="OMP/PagP_B-barrel"/>
</dbReference>
<evidence type="ECO:0000256" key="4">
    <source>
        <dbReference type="ARBA" id="ARBA00023237"/>
    </source>
</evidence>
<evidence type="ECO:0000256" key="3">
    <source>
        <dbReference type="ARBA" id="ARBA00023136"/>
    </source>
</evidence>
<reference evidence="8 9" key="1">
    <citation type="journal article" date="2019" name="Syst. Appl. Microbiol.">
        <title>Microvirga tunisiensis sp. nov., a root nodule symbiotic bacterium isolated from Lupinus micranthus and L. luteus grown in Northern Tunisia.</title>
        <authorList>
            <person name="Msaddak A."/>
            <person name="Rejili M."/>
            <person name="Duran D."/>
            <person name="Mars M."/>
            <person name="Palacios J.M."/>
            <person name="Ruiz-Argueso T."/>
            <person name="Rey L."/>
            <person name="Imperial J."/>
        </authorList>
    </citation>
    <scope>NUCLEOTIDE SEQUENCE [LARGE SCALE GENOMIC DNA]</scope>
    <source>
        <strain evidence="8 9">Lmie10</strain>
    </source>
</reference>
<dbReference type="Pfam" id="PF13505">
    <property type="entry name" value="OMP_b-brl"/>
    <property type="match status" value="1"/>
</dbReference>